<evidence type="ECO:0000313" key="4">
    <source>
        <dbReference type="Proteomes" id="UP000298154"/>
    </source>
</evidence>
<keyword evidence="1" id="KW-0812">Transmembrane</keyword>
<dbReference type="RefSeq" id="WP_134556662.1">
    <property type="nucleotide sequence ID" value="NZ_SOHK01000021.1"/>
</dbReference>
<feature type="domain" description="DUF6286" evidence="2">
    <location>
        <begin position="84"/>
        <end position="186"/>
    </location>
</feature>
<dbReference type="OrthoDB" id="5126451at2"/>
<dbReference type="Proteomes" id="UP000298154">
    <property type="component" value="Unassembled WGS sequence"/>
</dbReference>
<gene>
    <name evidence="3" type="ORF">E3T47_13950</name>
</gene>
<keyword evidence="1" id="KW-1133">Transmembrane helix</keyword>
<evidence type="ECO:0000313" key="3">
    <source>
        <dbReference type="EMBL" id="TFD63570.1"/>
    </source>
</evidence>
<dbReference type="InterPro" id="IPR046253">
    <property type="entry name" value="DUF6286"/>
</dbReference>
<keyword evidence="4" id="KW-1185">Reference proteome</keyword>
<organism evidence="3 4">
    <name type="scientific">Cryobacterium ruanii</name>
    <dbReference type="NCBI Taxonomy" id="1259197"/>
    <lineage>
        <taxon>Bacteria</taxon>
        <taxon>Bacillati</taxon>
        <taxon>Actinomycetota</taxon>
        <taxon>Actinomycetes</taxon>
        <taxon>Micrococcales</taxon>
        <taxon>Microbacteriaceae</taxon>
        <taxon>Cryobacterium</taxon>
    </lineage>
</organism>
<sequence>MSTSVSAIYRRISRRELHSPRSAAAITVAVLIMLLCGWLGTEIVLHLISQPALLATPGGLAEGVASASTAPVPLLTVLALGCALVGLMLVAVAVTPGRRARHLIDSERTVTVVDDEVIASALAGRAAHAGGVDPDNTRVSISRRLATVHLVPTSGLPVHRDTVLGAVREQIDGLNLRPPLQSRVDVALGGRVGT</sequence>
<evidence type="ECO:0000256" key="1">
    <source>
        <dbReference type="SAM" id="Phobius"/>
    </source>
</evidence>
<proteinExistence type="predicted"/>
<name>A0A4R9AL30_9MICO</name>
<feature type="transmembrane region" description="Helical" evidence="1">
    <location>
        <begin position="21"/>
        <end position="40"/>
    </location>
</feature>
<feature type="transmembrane region" description="Helical" evidence="1">
    <location>
        <begin position="74"/>
        <end position="94"/>
    </location>
</feature>
<evidence type="ECO:0000259" key="2">
    <source>
        <dbReference type="Pfam" id="PF19803"/>
    </source>
</evidence>
<comment type="caution">
    <text evidence="3">The sequence shown here is derived from an EMBL/GenBank/DDBJ whole genome shotgun (WGS) entry which is preliminary data.</text>
</comment>
<dbReference type="AlphaFoldDB" id="A0A4R9AL30"/>
<accession>A0A4R9AL30</accession>
<dbReference type="Pfam" id="PF19803">
    <property type="entry name" value="DUF6286"/>
    <property type="match status" value="1"/>
</dbReference>
<reference evidence="3 4" key="1">
    <citation type="submission" date="2019-03" db="EMBL/GenBank/DDBJ databases">
        <title>Genomics of glacier-inhabiting Cryobacterium strains.</title>
        <authorList>
            <person name="Liu Q."/>
            <person name="Xin Y.-H."/>
        </authorList>
    </citation>
    <scope>NUCLEOTIDE SEQUENCE [LARGE SCALE GENOMIC DNA]</scope>
    <source>
        <strain evidence="3 4">Sr36</strain>
    </source>
</reference>
<protein>
    <recommendedName>
        <fullName evidence="2">DUF6286 domain-containing protein</fullName>
    </recommendedName>
</protein>
<dbReference type="EMBL" id="SOHK01000021">
    <property type="protein sequence ID" value="TFD63570.1"/>
    <property type="molecule type" value="Genomic_DNA"/>
</dbReference>
<keyword evidence="1" id="KW-0472">Membrane</keyword>